<dbReference type="SUPFAM" id="SSF56219">
    <property type="entry name" value="DNase I-like"/>
    <property type="match status" value="2"/>
</dbReference>
<sequence length="653" mass="73085">MEVNSLENPDLRDEAIRRDKKKYKKRRDEASPEAVGESSVPKQAEDDGVSTSSISLDTSRISYKDCLAGVPPTQDSSWEEWIPGDDEEDVSFDDSVSDPEEESKRAVVNSFKNSIRDVKSAGRREWNPKKEGRIKIVSNSRVRPPPGFSFKAGSSKPIIFDPKRLENLVGEQSTNNLPLEIISAEVVNSQVVTVVEQSGGDGMKTSTSNLLFLPQQQPPSKMGLVPHNSDSDMVVDDEINLSKDEPVEPRVSDAKADRIIRRLRFDGFTKVDVVGFFGGIWVLWKSSIGTVNVVEKSVYVSPTPSFRDFLWNYLHDFDEFDNIPWLLLGDFNQFLAADEKSSGKPEPIRRVEQFREILSITPYFHLRVALGDWNKDAFVNIYKKKRHLMCKGRRPVKENPGKSKSKADGEESGSQNRSNVMNGVGRNSRNCYNPLNGAPLDSGEKAKEPLSTGFKNSIRDAKSAGRREWNPKNEGGIKIVSNSRVGPPPGFSFKAGSSKPIIFYPKRLENLVGEQSTNNLPSEIISAEQPPSKLGLVLHNSDSDMVVDDDINLSKDEPVGVVEPSFYVSPTPSFLDFLWNYLHDFDEFDNIPWLLLGDFNQFLAADEKSGGKPEPIRRVEQFREVVDKGHLIDFEASGCKFTWSNKQPPGLLI</sequence>
<dbReference type="PANTHER" id="PTHR35218">
    <property type="entry name" value="RNASE H DOMAIN-CONTAINING PROTEIN"/>
    <property type="match status" value="1"/>
</dbReference>
<feature type="compositionally biased region" description="Acidic residues" evidence="1">
    <location>
        <begin position="82"/>
        <end position="101"/>
    </location>
</feature>
<dbReference type="EMBL" id="AWUE01013273">
    <property type="protein sequence ID" value="OMP07370.1"/>
    <property type="molecule type" value="Genomic_DNA"/>
</dbReference>
<feature type="region of interest" description="Disordered" evidence="1">
    <location>
        <begin position="392"/>
        <end position="483"/>
    </location>
</feature>
<reference evidence="3" key="1">
    <citation type="submission" date="2013-09" db="EMBL/GenBank/DDBJ databases">
        <title>Corchorus olitorius genome sequencing.</title>
        <authorList>
            <person name="Alam M."/>
            <person name="Haque M.S."/>
            <person name="Islam M.S."/>
            <person name="Emdad E.M."/>
            <person name="Islam M.M."/>
            <person name="Ahmed B."/>
            <person name="Halim A."/>
            <person name="Hossen Q.M.M."/>
            <person name="Hossain M.Z."/>
            <person name="Ahmed R."/>
            <person name="Khan M.M."/>
            <person name="Islam R."/>
            <person name="Rashid M.M."/>
            <person name="Khan S.A."/>
            <person name="Rahman M.S."/>
            <person name="Alam M."/>
            <person name="Yahiya A.S."/>
            <person name="Khan M.S."/>
            <person name="Azam M.S."/>
            <person name="Haque T."/>
            <person name="Lashkar M.Z.H."/>
            <person name="Akhand A.I."/>
            <person name="Morshed G."/>
            <person name="Roy S."/>
            <person name="Uddin K.S."/>
            <person name="Rabeya T."/>
            <person name="Hossain A.S."/>
            <person name="Chowdhury A."/>
            <person name="Snigdha A.R."/>
            <person name="Mortoza M.S."/>
            <person name="Matin S.A."/>
            <person name="Hoque S.M.E."/>
            <person name="Islam M.K."/>
            <person name="Roy D.K."/>
            <person name="Haider R."/>
            <person name="Moosa M.M."/>
            <person name="Elias S.M."/>
            <person name="Hasan A.M."/>
            <person name="Jahan S."/>
            <person name="Shafiuddin M."/>
            <person name="Mahmood N."/>
            <person name="Shommy N.S."/>
        </authorList>
    </citation>
    <scope>NUCLEOTIDE SEQUENCE [LARGE SCALE GENOMIC DNA]</scope>
    <source>
        <strain evidence="3">cv. O-4</strain>
    </source>
</reference>
<feature type="compositionally biased region" description="Polar residues" evidence="1">
    <location>
        <begin position="49"/>
        <end position="61"/>
    </location>
</feature>
<dbReference type="Gene3D" id="3.60.10.10">
    <property type="entry name" value="Endonuclease/exonuclease/phosphatase"/>
    <property type="match status" value="1"/>
</dbReference>
<dbReference type="InterPro" id="IPR036691">
    <property type="entry name" value="Endo/exonu/phosph_ase_sf"/>
</dbReference>
<dbReference type="GO" id="GO:0004519">
    <property type="term" value="F:endonuclease activity"/>
    <property type="evidence" value="ECO:0007669"/>
    <property type="project" value="UniProtKB-KW"/>
</dbReference>
<keyword evidence="2" id="KW-0255">Endonuclease</keyword>
<organism evidence="2 3">
    <name type="scientific">Corchorus olitorius</name>
    <dbReference type="NCBI Taxonomy" id="93759"/>
    <lineage>
        <taxon>Eukaryota</taxon>
        <taxon>Viridiplantae</taxon>
        <taxon>Streptophyta</taxon>
        <taxon>Embryophyta</taxon>
        <taxon>Tracheophyta</taxon>
        <taxon>Spermatophyta</taxon>
        <taxon>Magnoliopsida</taxon>
        <taxon>eudicotyledons</taxon>
        <taxon>Gunneridae</taxon>
        <taxon>Pentapetalae</taxon>
        <taxon>rosids</taxon>
        <taxon>malvids</taxon>
        <taxon>Malvales</taxon>
        <taxon>Malvaceae</taxon>
        <taxon>Grewioideae</taxon>
        <taxon>Apeibeae</taxon>
        <taxon>Corchorus</taxon>
    </lineage>
</organism>
<protein>
    <submittedName>
        <fullName evidence="2">Endonuclease/exonuclease/phosphatase</fullName>
    </submittedName>
</protein>
<evidence type="ECO:0000313" key="3">
    <source>
        <dbReference type="Proteomes" id="UP000187203"/>
    </source>
</evidence>
<dbReference type="AlphaFoldDB" id="A0A1R3KJW1"/>
<comment type="caution">
    <text evidence="2">The sequence shown here is derived from an EMBL/GenBank/DDBJ whole genome shotgun (WGS) entry which is preliminary data.</text>
</comment>
<keyword evidence="2" id="KW-0378">Hydrolase</keyword>
<dbReference type="Proteomes" id="UP000187203">
    <property type="component" value="Unassembled WGS sequence"/>
</dbReference>
<feature type="region of interest" description="Disordered" evidence="1">
    <location>
        <begin position="1"/>
        <end position="103"/>
    </location>
</feature>
<dbReference type="PANTHER" id="PTHR35218:SF9">
    <property type="entry name" value="ENDONUCLEASE_EXONUCLEASE_PHOSPHATASE DOMAIN-CONTAINING PROTEIN"/>
    <property type="match status" value="1"/>
</dbReference>
<keyword evidence="3" id="KW-1185">Reference proteome</keyword>
<feature type="compositionally biased region" description="Basic and acidic residues" evidence="1">
    <location>
        <begin position="457"/>
        <end position="471"/>
    </location>
</feature>
<name>A0A1R3KJW1_9ROSI</name>
<evidence type="ECO:0000256" key="1">
    <source>
        <dbReference type="SAM" id="MobiDB-lite"/>
    </source>
</evidence>
<dbReference type="OrthoDB" id="1720282at2759"/>
<keyword evidence="2" id="KW-0540">Nuclease</keyword>
<feature type="compositionally biased region" description="Polar residues" evidence="1">
    <location>
        <begin position="412"/>
        <end position="433"/>
    </location>
</feature>
<feature type="compositionally biased region" description="Basic and acidic residues" evidence="1">
    <location>
        <begin position="395"/>
        <end position="409"/>
    </location>
</feature>
<accession>A0A1R3KJW1</accession>
<proteinExistence type="predicted"/>
<gene>
    <name evidence="2" type="ORF">COLO4_07402</name>
</gene>
<evidence type="ECO:0000313" key="2">
    <source>
        <dbReference type="EMBL" id="OMP07370.1"/>
    </source>
</evidence>